<sequence>MGFQWDNIMVKKIFLGICGISNLNIDSTILCCLQLEWCQWGQGFISFA</sequence>
<accession>A0A0E9XY64</accession>
<organism evidence="1">
    <name type="scientific">Anguilla anguilla</name>
    <name type="common">European freshwater eel</name>
    <name type="synonym">Muraena anguilla</name>
    <dbReference type="NCBI Taxonomy" id="7936"/>
    <lineage>
        <taxon>Eukaryota</taxon>
        <taxon>Metazoa</taxon>
        <taxon>Chordata</taxon>
        <taxon>Craniata</taxon>
        <taxon>Vertebrata</taxon>
        <taxon>Euteleostomi</taxon>
        <taxon>Actinopterygii</taxon>
        <taxon>Neopterygii</taxon>
        <taxon>Teleostei</taxon>
        <taxon>Anguilliformes</taxon>
        <taxon>Anguillidae</taxon>
        <taxon>Anguilla</taxon>
    </lineage>
</organism>
<reference evidence="1" key="2">
    <citation type="journal article" date="2015" name="Fish Shellfish Immunol.">
        <title>Early steps in the European eel (Anguilla anguilla)-Vibrio vulnificus interaction in the gills: Role of the RtxA13 toxin.</title>
        <authorList>
            <person name="Callol A."/>
            <person name="Pajuelo D."/>
            <person name="Ebbesson L."/>
            <person name="Teles M."/>
            <person name="MacKenzie S."/>
            <person name="Amaro C."/>
        </authorList>
    </citation>
    <scope>NUCLEOTIDE SEQUENCE</scope>
</reference>
<protein>
    <submittedName>
        <fullName evidence="1">Uncharacterized protein</fullName>
    </submittedName>
</protein>
<reference evidence="1" key="1">
    <citation type="submission" date="2014-11" db="EMBL/GenBank/DDBJ databases">
        <authorList>
            <person name="Amaro Gonzalez C."/>
        </authorList>
    </citation>
    <scope>NUCLEOTIDE SEQUENCE</scope>
</reference>
<dbReference type="AlphaFoldDB" id="A0A0E9XY64"/>
<proteinExistence type="predicted"/>
<dbReference type="EMBL" id="GBXM01000900">
    <property type="protein sequence ID" value="JAI07678.1"/>
    <property type="molecule type" value="Transcribed_RNA"/>
</dbReference>
<evidence type="ECO:0000313" key="1">
    <source>
        <dbReference type="EMBL" id="JAI07678.1"/>
    </source>
</evidence>
<name>A0A0E9XY64_ANGAN</name>